<evidence type="ECO:0000313" key="2">
    <source>
        <dbReference type="Proteomes" id="UP000295636"/>
    </source>
</evidence>
<reference evidence="1 2" key="1">
    <citation type="submission" date="2019-03" db="EMBL/GenBank/DDBJ databases">
        <title>This is whole genome sequence of Paenibacillus sp MS74 strain.</title>
        <authorList>
            <person name="Trinh H.N."/>
        </authorList>
    </citation>
    <scope>NUCLEOTIDE SEQUENCE [LARGE SCALE GENOMIC DNA]</scope>
    <source>
        <strain evidence="1 2">MS74</strain>
    </source>
</reference>
<evidence type="ECO:0000313" key="1">
    <source>
        <dbReference type="EMBL" id="TDF93441.1"/>
    </source>
</evidence>
<dbReference type="AlphaFoldDB" id="A0A4R5KDQ9"/>
<name>A0A4R5KDQ9_9BACL</name>
<dbReference type="Proteomes" id="UP000295636">
    <property type="component" value="Unassembled WGS sequence"/>
</dbReference>
<organism evidence="1 2">
    <name type="scientific">Paenibacillus piri</name>
    <dbReference type="NCBI Taxonomy" id="2547395"/>
    <lineage>
        <taxon>Bacteria</taxon>
        <taxon>Bacillati</taxon>
        <taxon>Bacillota</taxon>
        <taxon>Bacilli</taxon>
        <taxon>Bacillales</taxon>
        <taxon>Paenibacillaceae</taxon>
        <taxon>Paenibacillus</taxon>
    </lineage>
</organism>
<sequence length="369" mass="42225">MSKQTKKVAAIITEYWDINHADVIITKFLDGYVLNGRRYKPTVEIVSMYIDQYPANDMGRDMAAKHGVALHGSIREALLNGGTSFDLDGIIIIGELGEYPTNEFGQILYPRRKFFEQCLNVMLEFDHIVPVFTDKGFAVVKEDIEWMYAQIKKHNVPFMSSSVLPYAPRIPVTTGIPYGAPMHRMLGFAYDDVERYCYHTMEMMESIAENRAFGETGIKAVRTYKDEAAVERILSDDWKPIYEALGGFVNLRDIDMFPYQLKLPVFVELEYVDGLQAGIIYAEPEGRMFVSAYQVAEGEQPVCVEFRLQNQKPHSHFSYLVLAIERFMHTRNAPYPVERSLLTTGALDAMMRSLHVGKEVETPHLRVNY</sequence>
<dbReference type="OrthoDB" id="1394308at2"/>
<dbReference type="RefSeq" id="WP_133233795.1">
    <property type="nucleotide sequence ID" value="NZ_SMRT01000016.1"/>
</dbReference>
<keyword evidence="2" id="KW-1185">Reference proteome</keyword>
<comment type="caution">
    <text evidence="1">The sequence shown here is derived from an EMBL/GenBank/DDBJ whole genome shotgun (WGS) entry which is preliminary data.</text>
</comment>
<protein>
    <submittedName>
        <fullName evidence="1">Uncharacterized protein</fullName>
    </submittedName>
</protein>
<gene>
    <name evidence="1" type="ORF">E1757_26245</name>
</gene>
<dbReference type="EMBL" id="SMRT01000016">
    <property type="protein sequence ID" value="TDF93441.1"/>
    <property type="molecule type" value="Genomic_DNA"/>
</dbReference>
<proteinExistence type="predicted"/>
<accession>A0A4R5KDQ9</accession>